<reference evidence="2" key="1">
    <citation type="journal article" date="2020" name="Stud. Mycol.">
        <title>101 Dothideomycetes genomes: a test case for predicting lifestyles and emergence of pathogens.</title>
        <authorList>
            <person name="Haridas S."/>
            <person name="Albert R."/>
            <person name="Binder M."/>
            <person name="Bloem J."/>
            <person name="Labutti K."/>
            <person name="Salamov A."/>
            <person name="Andreopoulos B."/>
            <person name="Baker S."/>
            <person name="Barry K."/>
            <person name="Bills G."/>
            <person name="Bluhm B."/>
            <person name="Cannon C."/>
            <person name="Castanera R."/>
            <person name="Culley D."/>
            <person name="Daum C."/>
            <person name="Ezra D."/>
            <person name="Gonzalez J."/>
            <person name="Henrissat B."/>
            <person name="Kuo A."/>
            <person name="Liang C."/>
            <person name="Lipzen A."/>
            <person name="Lutzoni F."/>
            <person name="Magnuson J."/>
            <person name="Mondo S."/>
            <person name="Nolan M."/>
            <person name="Ohm R."/>
            <person name="Pangilinan J."/>
            <person name="Park H.-J."/>
            <person name="Ramirez L."/>
            <person name="Alfaro M."/>
            <person name="Sun H."/>
            <person name="Tritt A."/>
            <person name="Yoshinaga Y."/>
            <person name="Zwiers L.-H."/>
            <person name="Turgeon B."/>
            <person name="Goodwin S."/>
            <person name="Spatafora J."/>
            <person name="Crous P."/>
            <person name="Grigoriev I."/>
        </authorList>
    </citation>
    <scope>NUCLEOTIDE SEQUENCE</scope>
    <source>
        <strain evidence="2">CBS 269.34</strain>
    </source>
</reference>
<protein>
    <submittedName>
        <fullName evidence="2">Uncharacterized protein</fullName>
    </submittedName>
</protein>
<proteinExistence type="predicted"/>
<evidence type="ECO:0000256" key="1">
    <source>
        <dbReference type="SAM" id="Phobius"/>
    </source>
</evidence>
<evidence type="ECO:0000313" key="2">
    <source>
        <dbReference type="EMBL" id="KAF2489556.1"/>
    </source>
</evidence>
<accession>A0A6A6QC23</accession>
<dbReference type="EMBL" id="MU004199">
    <property type="protein sequence ID" value="KAF2489556.1"/>
    <property type="molecule type" value="Genomic_DNA"/>
</dbReference>
<gene>
    <name evidence="2" type="ORF">BU16DRAFT_531821</name>
</gene>
<feature type="transmembrane region" description="Helical" evidence="1">
    <location>
        <begin position="7"/>
        <end position="25"/>
    </location>
</feature>
<keyword evidence="1" id="KW-1133">Transmembrane helix</keyword>
<sequence>MHERRNFVRVLSSYCVFTSIHYWILPRMNTAVQRGMWLCVCQPMRYQIVPRMDGIHSSTGAQKKARRWDTVFFTLDVHIGRDLVSV</sequence>
<dbReference type="AlphaFoldDB" id="A0A6A6QC23"/>
<keyword evidence="3" id="KW-1185">Reference proteome</keyword>
<name>A0A6A6QC23_9PEZI</name>
<evidence type="ECO:0000313" key="3">
    <source>
        <dbReference type="Proteomes" id="UP000799750"/>
    </source>
</evidence>
<organism evidence="2 3">
    <name type="scientific">Lophium mytilinum</name>
    <dbReference type="NCBI Taxonomy" id="390894"/>
    <lineage>
        <taxon>Eukaryota</taxon>
        <taxon>Fungi</taxon>
        <taxon>Dikarya</taxon>
        <taxon>Ascomycota</taxon>
        <taxon>Pezizomycotina</taxon>
        <taxon>Dothideomycetes</taxon>
        <taxon>Pleosporomycetidae</taxon>
        <taxon>Mytilinidiales</taxon>
        <taxon>Mytilinidiaceae</taxon>
        <taxon>Lophium</taxon>
    </lineage>
</organism>
<keyword evidence="1" id="KW-0812">Transmembrane</keyword>
<feature type="non-terminal residue" evidence="2">
    <location>
        <position position="86"/>
    </location>
</feature>
<keyword evidence="1" id="KW-0472">Membrane</keyword>
<dbReference type="Proteomes" id="UP000799750">
    <property type="component" value="Unassembled WGS sequence"/>
</dbReference>